<dbReference type="InterPro" id="IPR029071">
    <property type="entry name" value="Ubiquitin-like_domsf"/>
</dbReference>
<dbReference type="SUPFAM" id="SSF54236">
    <property type="entry name" value="Ubiquitin-like"/>
    <property type="match status" value="1"/>
</dbReference>
<evidence type="ECO:0000256" key="6">
    <source>
        <dbReference type="SAM" id="Phobius"/>
    </source>
</evidence>
<reference evidence="8" key="1">
    <citation type="submission" date="2017-07" db="EMBL/GenBank/DDBJ databases">
        <authorList>
            <person name="Mikheyev A."/>
            <person name="Grau M."/>
        </authorList>
    </citation>
    <scope>NUCLEOTIDE SEQUENCE</scope>
    <source>
        <tissue evidence="8">Venom_gland</tissue>
    </source>
</reference>
<evidence type="ECO:0000259" key="7">
    <source>
        <dbReference type="PROSITE" id="PS50053"/>
    </source>
</evidence>
<feature type="transmembrane region" description="Helical" evidence="6">
    <location>
        <begin position="251"/>
        <end position="268"/>
    </location>
</feature>
<feature type="compositionally biased region" description="Polar residues" evidence="5">
    <location>
        <begin position="71"/>
        <end position="82"/>
    </location>
</feature>
<evidence type="ECO:0000256" key="1">
    <source>
        <dbReference type="ARBA" id="ARBA00004141"/>
    </source>
</evidence>
<dbReference type="PANTHER" id="PTHR14557:SF4">
    <property type="entry name" value="TRANSMEMBRANE AND UBIQUITIN-LIKE DOMAIN-CONTAINING PROTEIN 2"/>
    <property type="match status" value="1"/>
</dbReference>
<keyword evidence="2 6" id="KW-0812">Transmembrane</keyword>
<dbReference type="GO" id="GO:0036503">
    <property type="term" value="P:ERAD pathway"/>
    <property type="evidence" value="ECO:0007669"/>
    <property type="project" value="InterPro"/>
</dbReference>
<evidence type="ECO:0000256" key="4">
    <source>
        <dbReference type="ARBA" id="ARBA00023136"/>
    </source>
</evidence>
<dbReference type="PANTHER" id="PTHR14557">
    <property type="entry name" value="PROTEIN C7ORF21"/>
    <property type="match status" value="1"/>
</dbReference>
<reference evidence="8" key="2">
    <citation type="submission" date="2017-11" db="EMBL/GenBank/DDBJ databases">
        <title>Coralsnake Venomics: Analyses of Venom Gland Transcriptomes and Proteomes of Six Brazilian Taxa.</title>
        <authorList>
            <person name="Aird S.D."/>
            <person name="Jorge da Silva N."/>
            <person name="Qiu L."/>
            <person name="Villar-Briones A."/>
            <person name="Aparecida-Saddi V."/>
            <person name="Campos-Telles M.P."/>
            <person name="Grau M."/>
            <person name="Mikheyev A.S."/>
        </authorList>
    </citation>
    <scope>NUCLEOTIDE SEQUENCE</scope>
    <source>
        <tissue evidence="8">Venom_gland</tissue>
    </source>
</reference>
<dbReference type="AlphaFoldDB" id="A0A2D4JWK1"/>
<organism evidence="8">
    <name type="scientific">Micrurus paraensis</name>
    <dbReference type="NCBI Taxonomy" id="1970185"/>
    <lineage>
        <taxon>Eukaryota</taxon>
        <taxon>Metazoa</taxon>
        <taxon>Chordata</taxon>
        <taxon>Craniata</taxon>
        <taxon>Vertebrata</taxon>
        <taxon>Euteleostomi</taxon>
        <taxon>Lepidosauria</taxon>
        <taxon>Squamata</taxon>
        <taxon>Bifurcata</taxon>
        <taxon>Unidentata</taxon>
        <taxon>Episquamata</taxon>
        <taxon>Toxicofera</taxon>
        <taxon>Serpentes</taxon>
        <taxon>Colubroidea</taxon>
        <taxon>Elapidae</taxon>
        <taxon>Elapinae</taxon>
        <taxon>Micrurus</taxon>
    </lineage>
</organism>
<dbReference type="InterPro" id="IPR040352">
    <property type="entry name" value="TMUB1/2"/>
</dbReference>
<protein>
    <recommendedName>
        <fullName evidence="7">Ubiquitin-like domain-containing protein</fullName>
    </recommendedName>
</protein>
<evidence type="ECO:0000256" key="2">
    <source>
        <dbReference type="ARBA" id="ARBA00022692"/>
    </source>
</evidence>
<feature type="region of interest" description="Disordered" evidence="5">
    <location>
        <begin position="71"/>
        <end position="104"/>
    </location>
</feature>
<evidence type="ECO:0000313" key="8">
    <source>
        <dbReference type="EMBL" id="LAB00870.1"/>
    </source>
</evidence>
<feature type="transmembrane region" description="Helical" evidence="6">
    <location>
        <begin position="274"/>
        <end position="297"/>
    </location>
</feature>
<dbReference type="InterPro" id="IPR000626">
    <property type="entry name" value="Ubiquitin-like_dom"/>
</dbReference>
<feature type="compositionally biased region" description="Polar residues" evidence="5">
    <location>
        <begin position="93"/>
        <end position="104"/>
    </location>
</feature>
<proteinExistence type="predicted"/>
<sequence>MEPPEITIIEGVGDEVTVVAGIMVLIMALVLAWLSTYVADGSNHLLGTVVATGDSSVIHLNPIENYVANSVSEQSEPQNATENTEEKADEGSASGTSPIVEQVDNGSGSDAALDCLLDIQGLPQRTVSIEGVSQESQGVPQAVTNMEESELNPGFIKVRLKFLNDTEEVAIVKPEDTIGILKSKYFPGQENQMKFIYQGQLLQDQARTLQSLNILDNCVIHCHLSQTVSAIPDTVVAPSEAGGITLSMSDLMIPIFMLMLAVIWYFRINYRQLFTAPATISLVGVTVFFSFLVFGMYGR</sequence>
<keyword evidence="3 6" id="KW-1133">Transmembrane helix</keyword>
<accession>A0A2D4JWK1</accession>
<dbReference type="SMART" id="SM00213">
    <property type="entry name" value="UBQ"/>
    <property type="match status" value="1"/>
</dbReference>
<name>A0A2D4JWK1_9SAUR</name>
<dbReference type="GO" id="GO:0016020">
    <property type="term" value="C:membrane"/>
    <property type="evidence" value="ECO:0007669"/>
    <property type="project" value="UniProtKB-SubCell"/>
</dbReference>
<dbReference type="EMBL" id="IACL01014474">
    <property type="protein sequence ID" value="LAB00870.1"/>
    <property type="molecule type" value="Transcribed_RNA"/>
</dbReference>
<feature type="domain" description="Ubiquitin-like" evidence="7">
    <location>
        <begin position="156"/>
        <end position="229"/>
    </location>
</feature>
<evidence type="ECO:0000256" key="5">
    <source>
        <dbReference type="SAM" id="MobiDB-lite"/>
    </source>
</evidence>
<dbReference type="CDD" id="cd17132">
    <property type="entry name" value="Ubl_TMUB2"/>
    <property type="match status" value="1"/>
</dbReference>
<comment type="subcellular location">
    <subcellularLocation>
        <location evidence="1">Membrane</location>
        <topology evidence="1">Multi-pass membrane protein</topology>
    </subcellularLocation>
</comment>
<evidence type="ECO:0000256" key="3">
    <source>
        <dbReference type="ARBA" id="ARBA00022989"/>
    </source>
</evidence>
<dbReference type="PROSITE" id="PS50053">
    <property type="entry name" value="UBIQUITIN_2"/>
    <property type="match status" value="1"/>
</dbReference>
<keyword evidence="4 6" id="KW-0472">Membrane</keyword>
<dbReference type="Pfam" id="PF00240">
    <property type="entry name" value="ubiquitin"/>
    <property type="match status" value="1"/>
</dbReference>
<feature type="transmembrane region" description="Helical" evidence="6">
    <location>
        <begin position="16"/>
        <end position="34"/>
    </location>
</feature>
<dbReference type="Gene3D" id="3.10.20.90">
    <property type="entry name" value="Phosphatidylinositol 3-kinase Catalytic Subunit, Chain A, domain 1"/>
    <property type="match status" value="1"/>
</dbReference>